<feature type="transmembrane region" description="Helical" evidence="1">
    <location>
        <begin position="250"/>
        <end position="272"/>
    </location>
</feature>
<feature type="transmembrane region" description="Helical" evidence="1">
    <location>
        <begin position="5"/>
        <end position="22"/>
    </location>
</feature>
<feature type="transmembrane region" description="Helical" evidence="1">
    <location>
        <begin position="348"/>
        <end position="366"/>
    </location>
</feature>
<keyword evidence="1" id="KW-0472">Membrane</keyword>
<feature type="transmembrane region" description="Helical" evidence="1">
    <location>
        <begin position="175"/>
        <end position="190"/>
    </location>
</feature>
<evidence type="ECO:0000313" key="2">
    <source>
        <dbReference type="EMBL" id="EMM71052.1"/>
    </source>
</evidence>
<feature type="transmembrane region" description="Helical" evidence="1">
    <location>
        <begin position="81"/>
        <end position="100"/>
    </location>
</feature>
<dbReference type="Proteomes" id="UP000012101">
    <property type="component" value="Unassembled WGS sequence"/>
</dbReference>
<feature type="transmembrane region" description="Helical" evidence="1">
    <location>
        <begin position="293"/>
        <end position="310"/>
    </location>
</feature>
<feature type="transmembrane region" description="Helical" evidence="1">
    <location>
        <begin position="202"/>
        <end position="223"/>
    </location>
</feature>
<protein>
    <submittedName>
        <fullName evidence="2">Putative membrane protein</fullName>
    </submittedName>
</protein>
<gene>
    <name evidence="2" type="ORF">LEP1GSC038_1700</name>
</gene>
<accession>M6FIX9</accession>
<keyword evidence="1" id="KW-0812">Transmembrane</keyword>
<comment type="caution">
    <text evidence="2">The sequence shown here is derived from an EMBL/GenBank/DDBJ whole genome shotgun (WGS) entry which is preliminary data.</text>
</comment>
<feature type="transmembrane region" description="Helical" evidence="1">
    <location>
        <begin position="152"/>
        <end position="169"/>
    </location>
</feature>
<dbReference type="EMBL" id="AFJM02000060">
    <property type="protein sequence ID" value="EMM71052.1"/>
    <property type="molecule type" value="Genomic_DNA"/>
</dbReference>
<dbReference type="AlphaFoldDB" id="M6FIX9"/>
<sequence length="582" mass="68393">MKRIFYFIFTILSILFGIISAYRMRWISDDAFISLRYAKNFADGKGLVFNEGEFVEGYTNFLWTILFVPFHLSDYIDPVNASYFLGILSFLGTCLYLVFFRKEFSKTEFPFALSCFVLLHHNRVFATGGLETSLHGFLFLAASYYLTNSRTVFFYSILTGIVFSSLSCLNRPDGLLFHVLVGIYLVLQFFQEVRSNNVRSILIKPSFGILCIAYLSPVFFYIWKLEYYGNLLPNTFYAKSGGGVNLLQGLVYLGSFLTMYYGMIPIVGLIFFSFFQTIRKHFSLTQEKKNFRWILLVLFPILYSGYYTWIGGDFMFSRFYLPILPIVFVWTEQEILSLRESLSKRKKVLNVAFYSIPILILLRWDIYKGLPLPIVSGIADENQIYKRELVERIRNRILPWKEHFENSKVRVAFTGSECILIYYLNPILAIETEAGLTDPVIARMEFENRERVGHGKPVPLQYLRDRNVHLLLYSNGLPTKTEYDEFLTGDFSTPWRILTYSPSVMKELLKIPSFRAVDFESYLDAYKHKYKKLDPILRKKKFSEFDSYYFRNGEDKNRREWYLKIYNFFKTGLSFCRKNLDC</sequence>
<organism evidence="2 3">
    <name type="scientific">Leptospira weilii str. 2006001855</name>
    <dbReference type="NCBI Taxonomy" id="996804"/>
    <lineage>
        <taxon>Bacteria</taxon>
        <taxon>Pseudomonadati</taxon>
        <taxon>Spirochaetota</taxon>
        <taxon>Spirochaetia</taxon>
        <taxon>Leptospirales</taxon>
        <taxon>Leptospiraceae</taxon>
        <taxon>Leptospira</taxon>
    </lineage>
</organism>
<proteinExistence type="predicted"/>
<evidence type="ECO:0000313" key="3">
    <source>
        <dbReference type="Proteomes" id="UP000012101"/>
    </source>
</evidence>
<name>M6FIX9_9LEPT</name>
<evidence type="ECO:0000256" key="1">
    <source>
        <dbReference type="SAM" id="Phobius"/>
    </source>
</evidence>
<keyword evidence="1" id="KW-1133">Transmembrane helix</keyword>
<reference evidence="2 3" key="1">
    <citation type="submission" date="2013-01" db="EMBL/GenBank/DDBJ databases">
        <authorList>
            <person name="Harkins D.M."/>
            <person name="Durkin A.S."/>
            <person name="Brinkac L.M."/>
            <person name="Haft D.H."/>
            <person name="Selengut J.D."/>
            <person name="Sanka R."/>
            <person name="DePew J."/>
            <person name="Purushe J."/>
            <person name="Hospenthal D.R."/>
            <person name="Murray C.K."/>
            <person name="Pimentel G."/>
            <person name="Wasfy M."/>
            <person name="Vinetz J.M."/>
            <person name="Sutton G.G."/>
            <person name="Nierman W.C."/>
            <person name="Fouts D.E."/>
        </authorList>
    </citation>
    <scope>NUCLEOTIDE SEQUENCE [LARGE SCALE GENOMIC DNA]</scope>
    <source>
        <strain evidence="2 3">2006001855</strain>
    </source>
</reference>
<feature type="transmembrane region" description="Helical" evidence="1">
    <location>
        <begin position="316"/>
        <end position="336"/>
    </location>
</feature>